<protein>
    <submittedName>
        <fullName evidence="2">Gas vesicle protein GvpG</fullName>
    </submittedName>
</protein>
<name>A0ABY5FVD2_9MICO</name>
<feature type="transmembrane region" description="Helical" evidence="1">
    <location>
        <begin position="25"/>
        <end position="49"/>
    </location>
</feature>
<proteinExistence type="predicted"/>
<evidence type="ECO:0000313" key="3">
    <source>
        <dbReference type="Proteomes" id="UP001060039"/>
    </source>
</evidence>
<gene>
    <name evidence="2" type="ORF">NNL39_09425</name>
</gene>
<dbReference type="Proteomes" id="UP001060039">
    <property type="component" value="Chromosome"/>
</dbReference>
<keyword evidence="3" id="KW-1185">Reference proteome</keyword>
<evidence type="ECO:0000256" key="1">
    <source>
        <dbReference type="SAM" id="Phobius"/>
    </source>
</evidence>
<dbReference type="EMBL" id="CP101497">
    <property type="protein sequence ID" value="UTT61892.1"/>
    <property type="molecule type" value="Genomic_DNA"/>
</dbReference>
<keyword evidence="1" id="KW-0812">Transmembrane</keyword>
<organism evidence="2 3">
    <name type="scientific">Microcella humidisoli</name>
    <dbReference type="NCBI Taxonomy" id="2963406"/>
    <lineage>
        <taxon>Bacteria</taxon>
        <taxon>Bacillati</taxon>
        <taxon>Actinomycetota</taxon>
        <taxon>Actinomycetes</taxon>
        <taxon>Micrococcales</taxon>
        <taxon>Microbacteriaceae</taxon>
        <taxon>Microcella</taxon>
    </lineage>
</organism>
<sequence length="136" mass="14098">MTDALLTGRVLDSFVPLDPGNPVDLVPGGGAFVGLFALLFFAAIGFGIWRMTVVNSASKQLGLSDEQRLLAVTDEQAGAAIVTGAIISDAIAGRPGADGAVPDLPTRLASLQSALDKGLITQEEFASTRQRMLDEA</sequence>
<evidence type="ECO:0000313" key="2">
    <source>
        <dbReference type="EMBL" id="UTT61892.1"/>
    </source>
</evidence>
<keyword evidence="1" id="KW-1133">Transmembrane helix</keyword>
<reference evidence="2" key="1">
    <citation type="submission" date="2022-07" db="EMBL/GenBank/DDBJ databases">
        <title>Taxonomic analysis of Microcella humidisoli nov. sp., isolated from riverside soil.</title>
        <authorList>
            <person name="Molina K.M."/>
            <person name="Kim S.B."/>
        </authorList>
    </citation>
    <scope>NUCLEOTIDE SEQUENCE</scope>
    <source>
        <strain evidence="2">MMS21-STM10</strain>
    </source>
</reference>
<accession>A0ABY5FVD2</accession>
<dbReference type="RefSeq" id="WP_255159033.1">
    <property type="nucleotide sequence ID" value="NZ_CP101497.1"/>
</dbReference>
<keyword evidence="1" id="KW-0472">Membrane</keyword>